<dbReference type="PRINTS" id="PR00107">
    <property type="entry name" value="PHOSPHOCPHPR"/>
</dbReference>
<sequence length="247" mass="24420">MSVEQTRVGIVVVSHSGRIAEGVRELAGQMAPSITILDAGGDAEGGLGTDFARVSDALMGADTGGGVLVLADLGSAIMTAESAIEFLDAERRSRAHVSPAPLVEGAVAAAVAAEQGGDLAAVIAAALSAGDGTPAASANSADALAAEEHRPEVAPLGYARSVVVVNPEGLHARPAAEFAKLAATFPVAVTVNGRDGKSLLQIMSLGLMPGAEAEIASPDPDGRAAVDALADLIESGFGDRGNAAPGK</sequence>
<comment type="subunit">
    <text evidence="7">Homodimer. The dihydroxyacetone kinase complex is composed of a homodimer of DhaM, a homodimer of DhaK and the subunit DhaL.</text>
</comment>
<dbReference type="NCBIfam" id="TIGR02364">
    <property type="entry name" value="dha_pts"/>
    <property type="match status" value="1"/>
</dbReference>
<organism evidence="10 11">
    <name type="scientific">Mycetocola lacteus</name>
    <dbReference type="NCBI Taxonomy" id="76637"/>
    <lineage>
        <taxon>Bacteria</taxon>
        <taxon>Bacillati</taxon>
        <taxon>Actinomycetota</taxon>
        <taxon>Actinomycetes</taxon>
        <taxon>Micrococcales</taxon>
        <taxon>Microbacteriaceae</taxon>
        <taxon>Mycetocola</taxon>
    </lineage>
</organism>
<dbReference type="RefSeq" id="WP_121687955.1">
    <property type="nucleotide sequence ID" value="NZ_RCUY01000005.1"/>
</dbReference>
<dbReference type="GO" id="GO:0019563">
    <property type="term" value="P:glycerol catabolic process"/>
    <property type="evidence" value="ECO:0007669"/>
    <property type="project" value="InterPro"/>
</dbReference>
<comment type="function">
    <text evidence="3">General (non sugar-specific) component of the phosphoenolpyruvate-dependent sugar phosphotransferase system (sugar PTS). This major carbohydrate active-transport system catalyzes the phosphorylation of incoming sugar substrates concomitantly with their translocation across the cell membrane. The phosphoryl group from phosphoenolpyruvate (PEP) is transferred to the phosphoryl carrier protein HPr by enzyme I. Phospho-HPr then transfers it to the PTS EIIA domain.</text>
</comment>
<protein>
    <recommendedName>
        <fullName evidence="5">Phosphocarrier protein HPr</fullName>
        <ecNumber evidence="4">2.7.1.121</ecNumber>
    </recommendedName>
</protein>
<evidence type="ECO:0000256" key="3">
    <source>
        <dbReference type="ARBA" id="ARBA00003681"/>
    </source>
</evidence>
<keyword evidence="6" id="KW-0808">Transferase</keyword>
<dbReference type="PROSITE" id="PS51350">
    <property type="entry name" value="PTS_HPR_DOM"/>
    <property type="match status" value="1"/>
</dbReference>
<dbReference type="Pfam" id="PF00381">
    <property type="entry name" value="PTS-HPr"/>
    <property type="match status" value="1"/>
</dbReference>
<dbReference type="InterPro" id="IPR004701">
    <property type="entry name" value="PTS_EIIA_man-typ"/>
</dbReference>
<feature type="domain" description="PTS EIIA type-4" evidence="8">
    <location>
        <begin position="7"/>
        <end position="153"/>
    </location>
</feature>
<keyword evidence="11" id="KW-1185">Reference proteome</keyword>
<dbReference type="SUPFAM" id="SSF55594">
    <property type="entry name" value="HPr-like"/>
    <property type="match status" value="1"/>
</dbReference>
<accession>A0A3L7ATL0</accession>
<evidence type="ECO:0000313" key="11">
    <source>
        <dbReference type="Proteomes" id="UP000269438"/>
    </source>
</evidence>
<dbReference type="EC" id="2.7.1.121" evidence="4"/>
<evidence type="ECO:0000256" key="5">
    <source>
        <dbReference type="ARBA" id="ARBA00020422"/>
    </source>
</evidence>
<evidence type="ECO:0000259" key="8">
    <source>
        <dbReference type="PROSITE" id="PS51096"/>
    </source>
</evidence>
<dbReference type="GO" id="GO:0009401">
    <property type="term" value="P:phosphoenolpyruvate-dependent sugar phosphotransferase system"/>
    <property type="evidence" value="ECO:0007669"/>
    <property type="project" value="InterPro"/>
</dbReference>
<comment type="caution">
    <text evidence="10">The sequence shown here is derived from an EMBL/GenBank/DDBJ whole genome shotgun (WGS) entry which is preliminary data.</text>
</comment>
<dbReference type="InterPro" id="IPR012844">
    <property type="entry name" value="DhaM_N"/>
</dbReference>
<gene>
    <name evidence="10" type="ORF">D9V34_05950</name>
</gene>
<dbReference type="InterPro" id="IPR001020">
    <property type="entry name" value="PTS_HPr_His_P_site"/>
</dbReference>
<name>A0A3L7ATL0_9MICO</name>
<feature type="domain" description="HPr" evidence="9">
    <location>
        <begin position="157"/>
        <end position="240"/>
    </location>
</feature>
<dbReference type="PANTHER" id="PTHR38594:SF1">
    <property type="entry name" value="PEP-DEPENDENT DIHYDROXYACETONE KINASE, PHOSPHORYL DONOR SUBUNIT DHAM"/>
    <property type="match status" value="1"/>
</dbReference>
<dbReference type="InterPro" id="IPR000032">
    <property type="entry name" value="HPr-like"/>
</dbReference>
<evidence type="ECO:0000256" key="6">
    <source>
        <dbReference type="ARBA" id="ARBA00022679"/>
    </source>
</evidence>
<evidence type="ECO:0000313" key="10">
    <source>
        <dbReference type="EMBL" id="RLP82798.1"/>
    </source>
</evidence>
<dbReference type="InterPro" id="IPR035895">
    <property type="entry name" value="HPr-like_sf"/>
</dbReference>
<dbReference type="OrthoDB" id="350754at2"/>
<dbReference type="Pfam" id="PF03610">
    <property type="entry name" value="EIIA-man"/>
    <property type="match status" value="1"/>
</dbReference>
<dbReference type="SUPFAM" id="SSF53062">
    <property type="entry name" value="PTS system fructose IIA component-like"/>
    <property type="match status" value="1"/>
</dbReference>
<dbReference type="Proteomes" id="UP000269438">
    <property type="component" value="Unassembled WGS sequence"/>
</dbReference>
<evidence type="ECO:0000256" key="2">
    <source>
        <dbReference type="ARBA" id="ARBA00002788"/>
    </source>
</evidence>
<dbReference type="Gene3D" id="3.30.1340.10">
    <property type="entry name" value="HPr-like"/>
    <property type="match status" value="1"/>
</dbReference>
<dbReference type="NCBIfam" id="TIGR01003">
    <property type="entry name" value="PTS_HPr_family"/>
    <property type="match status" value="1"/>
</dbReference>
<dbReference type="Gene3D" id="3.40.50.510">
    <property type="entry name" value="Phosphotransferase system, mannose-type IIA component"/>
    <property type="match status" value="1"/>
</dbReference>
<evidence type="ECO:0000256" key="4">
    <source>
        <dbReference type="ARBA" id="ARBA00012095"/>
    </source>
</evidence>
<dbReference type="AlphaFoldDB" id="A0A3L7ATL0"/>
<evidence type="ECO:0000256" key="7">
    <source>
        <dbReference type="ARBA" id="ARBA00046577"/>
    </source>
</evidence>
<comment type="function">
    <text evidence="2">Component of the dihydroxyacetone kinase complex, which is responsible for the phosphoenolpyruvate (PEP)-dependent phosphorylation of dihydroxyacetone. DhaM serves as the phosphoryl donor. Is phosphorylated by phosphoenolpyruvate in an EI- and HPr-dependent reaction, and a phosphorelay system on histidine residues finally leads to phosphoryl transfer to DhaL and dihydroxyacetone.</text>
</comment>
<dbReference type="PROSITE" id="PS51096">
    <property type="entry name" value="PTS_EIIA_TYPE_4"/>
    <property type="match status" value="1"/>
</dbReference>
<dbReference type="PANTHER" id="PTHR38594">
    <property type="entry name" value="PEP-DEPENDENT DIHYDROXYACETONE KINASE, PHOSPHORYL DONOR SUBUNIT DHAM"/>
    <property type="match status" value="1"/>
</dbReference>
<reference evidence="10 11" key="1">
    <citation type="submission" date="2018-10" db="EMBL/GenBank/DDBJ databases">
        <authorList>
            <person name="Li J."/>
        </authorList>
    </citation>
    <scope>NUCLEOTIDE SEQUENCE [LARGE SCALE GENOMIC DNA]</scope>
    <source>
        <strain evidence="10 11">JCM 11654</strain>
    </source>
</reference>
<comment type="catalytic activity">
    <reaction evidence="1">
        <text>dihydroxyacetone + phosphoenolpyruvate = dihydroxyacetone phosphate + pyruvate</text>
        <dbReference type="Rhea" id="RHEA:18381"/>
        <dbReference type="ChEBI" id="CHEBI:15361"/>
        <dbReference type="ChEBI" id="CHEBI:16016"/>
        <dbReference type="ChEBI" id="CHEBI:57642"/>
        <dbReference type="ChEBI" id="CHEBI:58702"/>
        <dbReference type="EC" id="2.7.1.121"/>
    </reaction>
</comment>
<dbReference type="InterPro" id="IPR039643">
    <property type="entry name" value="DhaM"/>
</dbReference>
<dbReference type="PROSITE" id="PS00369">
    <property type="entry name" value="PTS_HPR_HIS"/>
    <property type="match status" value="1"/>
</dbReference>
<dbReference type="GO" id="GO:0016020">
    <property type="term" value="C:membrane"/>
    <property type="evidence" value="ECO:0007669"/>
    <property type="project" value="InterPro"/>
</dbReference>
<proteinExistence type="predicted"/>
<dbReference type="CDD" id="cd00367">
    <property type="entry name" value="PTS-HPr_like"/>
    <property type="match status" value="1"/>
</dbReference>
<dbReference type="GO" id="GO:0047324">
    <property type="term" value="F:phosphoenolpyruvate-glycerone phosphotransferase activity"/>
    <property type="evidence" value="ECO:0007669"/>
    <property type="project" value="UniProtKB-EC"/>
</dbReference>
<dbReference type="EMBL" id="RCUY01000005">
    <property type="protein sequence ID" value="RLP82798.1"/>
    <property type="molecule type" value="Genomic_DNA"/>
</dbReference>
<dbReference type="InterPro" id="IPR036662">
    <property type="entry name" value="PTS_EIIA_man-typ_sf"/>
</dbReference>
<evidence type="ECO:0000259" key="9">
    <source>
        <dbReference type="PROSITE" id="PS51350"/>
    </source>
</evidence>
<evidence type="ECO:0000256" key="1">
    <source>
        <dbReference type="ARBA" id="ARBA00001113"/>
    </source>
</evidence>